<dbReference type="PANTHER" id="PTHR42715:SF3">
    <property type="entry name" value="BETA-GLUCOSIDASE B-RELATED"/>
    <property type="match status" value="1"/>
</dbReference>
<comment type="function">
    <text evidence="3">Catalyzes the hydrolysis of a non-reducing terminal alpha-L-arabinopyranosidic linkage in ginsenoside Rb2 (alpha-L-arabinopyranosyl-(1-&gt;6)-alpha-D-glucopyranosyl) to release alpha-D-glucopyranosyl (Rd). It is not able to hydrolyze alpha-L-arabinofuranosyl-(1-&gt;6)-alpha-D-glucopyranosyl (Rc).</text>
</comment>
<dbReference type="AlphaFoldDB" id="A0A939PIV1"/>
<comment type="similarity">
    <text evidence="1">Belongs to the glycosyl hydrolase 3 family.</text>
</comment>
<dbReference type="EMBL" id="JAGEOJ010000020">
    <property type="protein sequence ID" value="MBO2453450.1"/>
    <property type="molecule type" value="Genomic_DNA"/>
</dbReference>
<dbReference type="Pfam" id="PF14310">
    <property type="entry name" value="Fn3-like"/>
    <property type="match status" value="1"/>
</dbReference>
<organism evidence="6 7">
    <name type="scientific">Actinomadura barringtoniae</name>
    <dbReference type="NCBI Taxonomy" id="1427535"/>
    <lineage>
        <taxon>Bacteria</taxon>
        <taxon>Bacillati</taxon>
        <taxon>Actinomycetota</taxon>
        <taxon>Actinomycetes</taxon>
        <taxon>Streptosporangiales</taxon>
        <taxon>Thermomonosporaceae</taxon>
        <taxon>Actinomadura</taxon>
    </lineage>
</organism>
<evidence type="ECO:0000313" key="6">
    <source>
        <dbReference type="EMBL" id="MBO2453450.1"/>
    </source>
</evidence>
<evidence type="ECO:0000256" key="3">
    <source>
        <dbReference type="ARBA" id="ARBA00058905"/>
    </source>
</evidence>
<dbReference type="InterPro" id="IPR036881">
    <property type="entry name" value="Glyco_hydro_3_C_sf"/>
</dbReference>
<dbReference type="GO" id="GO:0008422">
    <property type="term" value="F:beta-glucosidase activity"/>
    <property type="evidence" value="ECO:0007669"/>
    <property type="project" value="UniProtKB-ARBA"/>
</dbReference>
<dbReference type="PANTHER" id="PTHR42715">
    <property type="entry name" value="BETA-GLUCOSIDASE"/>
    <property type="match status" value="1"/>
</dbReference>
<dbReference type="InterPro" id="IPR026891">
    <property type="entry name" value="Fn3-like"/>
</dbReference>
<feature type="domain" description="Fibronectin type III-like" evidence="5">
    <location>
        <begin position="74"/>
        <end position="143"/>
    </location>
</feature>
<comment type="caution">
    <text evidence="6">The sequence shown here is derived from an EMBL/GenBank/DDBJ whole genome shotgun (WGS) entry which is preliminary data.</text>
</comment>
<keyword evidence="2" id="KW-0378">Hydrolase</keyword>
<dbReference type="SUPFAM" id="SSF52279">
    <property type="entry name" value="Beta-D-glucan exohydrolase, C-terminal domain"/>
    <property type="match status" value="1"/>
</dbReference>
<dbReference type="InterPro" id="IPR050288">
    <property type="entry name" value="Cellulose_deg_GH3"/>
</dbReference>
<dbReference type="GO" id="GO:0009251">
    <property type="term" value="P:glucan catabolic process"/>
    <property type="evidence" value="ECO:0007669"/>
    <property type="project" value="TreeGrafter"/>
</dbReference>
<evidence type="ECO:0000256" key="2">
    <source>
        <dbReference type="ARBA" id="ARBA00022801"/>
    </source>
</evidence>
<reference evidence="6" key="1">
    <citation type="submission" date="2021-03" db="EMBL/GenBank/DDBJ databases">
        <authorList>
            <person name="Kanchanasin P."/>
            <person name="Saeng-In P."/>
            <person name="Phongsopitanun W."/>
            <person name="Yuki M."/>
            <person name="Kudo T."/>
            <person name="Ohkuma M."/>
            <person name="Tanasupawat S."/>
        </authorList>
    </citation>
    <scope>NUCLEOTIDE SEQUENCE</scope>
    <source>
        <strain evidence="6">GKU 128</strain>
    </source>
</reference>
<accession>A0A939PIV1</accession>
<dbReference type="SMART" id="SM01217">
    <property type="entry name" value="Fn3_like"/>
    <property type="match status" value="1"/>
</dbReference>
<evidence type="ECO:0000259" key="5">
    <source>
        <dbReference type="SMART" id="SM01217"/>
    </source>
</evidence>
<sequence>MGQLPIYYGVRPMRAAADAYAGLAASPLYEFGHGLSYTTFRYDNLKVSRRRIKAGETTEVRVDITNTGHRADQEVVQPYLADRQSSVSLPITQLRGFAKVDLCPGQKETVRLTLGPQDMELVDESMRRVVEPGTFEIQIGNSSAKIHLRGTFEVS</sequence>
<dbReference type="Gene3D" id="2.60.40.10">
    <property type="entry name" value="Immunoglobulins"/>
    <property type="match status" value="1"/>
</dbReference>
<evidence type="ECO:0000313" key="7">
    <source>
        <dbReference type="Proteomes" id="UP000669179"/>
    </source>
</evidence>
<dbReference type="Proteomes" id="UP000669179">
    <property type="component" value="Unassembled WGS sequence"/>
</dbReference>
<protein>
    <recommendedName>
        <fullName evidence="4">Exo-alpha-(1-&gt;6)-L-arabinopyranosidase</fullName>
    </recommendedName>
</protein>
<evidence type="ECO:0000256" key="1">
    <source>
        <dbReference type="ARBA" id="ARBA00005336"/>
    </source>
</evidence>
<dbReference type="InterPro" id="IPR013783">
    <property type="entry name" value="Ig-like_fold"/>
</dbReference>
<evidence type="ECO:0000256" key="4">
    <source>
        <dbReference type="ARBA" id="ARBA00074219"/>
    </source>
</evidence>
<proteinExistence type="inferred from homology"/>
<keyword evidence="7" id="KW-1185">Reference proteome</keyword>
<gene>
    <name evidence="6" type="ORF">J4573_40600</name>
</gene>
<name>A0A939PIV1_9ACTN</name>
<dbReference type="FunFam" id="2.60.40.10:FF:000495">
    <property type="entry name" value="Periplasmic beta-glucosidase"/>
    <property type="match status" value="1"/>
</dbReference>